<dbReference type="AlphaFoldDB" id="A0A8J5RBA5"/>
<keyword evidence="2" id="KW-1185">Reference proteome</keyword>
<dbReference type="Proteomes" id="UP000729402">
    <property type="component" value="Unassembled WGS sequence"/>
</dbReference>
<reference evidence="1" key="1">
    <citation type="journal article" date="2021" name="bioRxiv">
        <title>Whole Genome Assembly and Annotation of Northern Wild Rice, Zizania palustris L., Supports a Whole Genome Duplication in the Zizania Genus.</title>
        <authorList>
            <person name="Haas M."/>
            <person name="Kono T."/>
            <person name="Macchietto M."/>
            <person name="Millas R."/>
            <person name="McGilp L."/>
            <person name="Shao M."/>
            <person name="Duquette J."/>
            <person name="Hirsch C.N."/>
            <person name="Kimball J."/>
        </authorList>
    </citation>
    <scope>NUCLEOTIDE SEQUENCE</scope>
    <source>
        <tissue evidence="1">Fresh leaf tissue</tissue>
    </source>
</reference>
<evidence type="ECO:0000313" key="2">
    <source>
        <dbReference type="Proteomes" id="UP000729402"/>
    </source>
</evidence>
<dbReference type="EMBL" id="JAAALK010000289">
    <property type="protein sequence ID" value="KAG8050606.1"/>
    <property type="molecule type" value="Genomic_DNA"/>
</dbReference>
<reference evidence="1" key="2">
    <citation type="submission" date="2021-02" db="EMBL/GenBank/DDBJ databases">
        <authorList>
            <person name="Kimball J.A."/>
            <person name="Haas M.W."/>
            <person name="Macchietto M."/>
            <person name="Kono T."/>
            <person name="Duquette J."/>
            <person name="Shao M."/>
        </authorList>
    </citation>
    <scope>NUCLEOTIDE SEQUENCE</scope>
    <source>
        <tissue evidence="1">Fresh leaf tissue</tissue>
    </source>
</reference>
<comment type="caution">
    <text evidence="1">The sequence shown here is derived from an EMBL/GenBank/DDBJ whole genome shotgun (WGS) entry which is preliminary data.</text>
</comment>
<organism evidence="1 2">
    <name type="scientific">Zizania palustris</name>
    <name type="common">Northern wild rice</name>
    <dbReference type="NCBI Taxonomy" id="103762"/>
    <lineage>
        <taxon>Eukaryota</taxon>
        <taxon>Viridiplantae</taxon>
        <taxon>Streptophyta</taxon>
        <taxon>Embryophyta</taxon>
        <taxon>Tracheophyta</taxon>
        <taxon>Spermatophyta</taxon>
        <taxon>Magnoliopsida</taxon>
        <taxon>Liliopsida</taxon>
        <taxon>Poales</taxon>
        <taxon>Poaceae</taxon>
        <taxon>BOP clade</taxon>
        <taxon>Oryzoideae</taxon>
        <taxon>Oryzeae</taxon>
        <taxon>Zizaniinae</taxon>
        <taxon>Zizania</taxon>
    </lineage>
</organism>
<sequence>MLACVRGGVRRDARLHVSSSPSSLLRVPAPVMSCGGDTWRPPTDGPGQAAAARWDISEVPAKLRPPNSAALAWHGKLSIGGN</sequence>
<protein>
    <submittedName>
        <fullName evidence="1">Uncharacterized protein</fullName>
    </submittedName>
</protein>
<accession>A0A8J5RBA5</accession>
<evidence type="ECO:0000313" key="1">
    <source>
        <dbReference type="EMBL" id="KAG8050606.1"/>
    </source>
</evidence>
<proteinExistence type="predicted"/>
<name>A0A8J5RBA5_ZIZPA</name>
<gene>
    <name evidence="1" type="ORF">GUJ93_ZPchr0009g2437</name>
</gene>